<evidence type="ECO:0000313" key="3">
    <source>
        <dbReference type="EMBL" id="CAD9324728.1"/>
    </source>
</evidence>
<proteinExistence type="predicted"/>
<name>A0A7S1Z0R8_TRICV</name>
<dbReference type="EMBL" id="HBGO01005319">
    <property type="protein sequence ID" value="CAD9324728.1"/>
    <property type="molecule type" value="Transcribed_RNA"/>
</dbReference>
<keyword evidence="2" id="KW-1133">Transmembrane helix</keyword>
<reference evidence="3" key="1">
    <citation type="submission" date="2021-01" db="EMBL/GenBank/DDBJ databases">
        <authorList>
            <person name="Corre E."/>
            <person name="Pelletier E."/>
            <person name="Niang G."/>
            <person name="Scheremetjew M."/>
            <person name="Finn R."/>
            <person name="Kale V."/>
            <person name="Holt S."/>
            <person name="Cochrane G."/>
            <person name="Meng A."/>
            <person name="Brown T."/>
            <person name="Cohen L."/>
        </authorList>
    </citation>
    <scope>NUCLEOTIDE SEQUENCE</scope>
    <source>
        <strain evidence="3">Grunow 1884</strain>
    </source>
</reference>
<organism evidence="3">
    <name type="scientific">Trieres chinensis</name>
    <name type="common">Marine centric diatom</name>
    <name type="synonym">Odontella sinensis</name>
    <dbReference type="NCBI Taxonomy" id="1514140"/>
    <lineage>
        <taxon>Eukaryota</taxon>
        <taxon>Sar</taxon>
        <taxon>Stramenopiles</taxon>
        <taxon>Ochrophyta</taxon>
        <taxon>Bacillariophyta</taxon>
        <taxon>Mediophyceae</taxon>
        <taxon>Biddulphiophycidae</taxon>
        <taxon>Eupodiscales</taxon>
        <taxon>Parodontellaceae</taxon>
        <taxon>Trieres</taxon>
    </lineage>
</organism>
<feature type="transmembrane region" description="Helical" evidence="2">
    <location>
        <begin position="39"/>
        <end position="57"/>
    </location>
</feature>
<feature type="compositionally biased region" description="Basic and acidic residues" evidence="1">
    <location>
        <begin position="208"/>
        <end position="217"/>
    </location>
</feature>
<accession>A0A7S1Z0R8</accession>
<dbReference type="AlphaFoldDB" id="A0A7S1Z0R8"/>
<evidence type="ECO:0000256" key="1">
    <source>
        <dbReference type="SAM" id="MobiDB-lite"/>
    </source>
</evidence>
<sequence length="256" mass="27564">MDRNKESKSWCNNVRHCNNVNHTCLCLDRTLAMTMTPMFILPPVSAALAVMTAALFASSPSSPAGDGPLAPAIEARDRADELFLQGKHAEAVMDYEDAIWLGRRAIVNSEEETESDEDGAPVRFLVSLYRSSALNRLSMSDLDGARTEAWAACVHAQSLATTIPGDAATAAAEAEVGAQAVMAAVCRAGDDAFGESQAWRRVLELTKTAEGDGERDPLPGTGDIEENEELPRSREAVEKRLGELDDKLKRKFGGGQ</sequence>
<feature type="compositionally biased region" description="Basic and acidic residues" evidence="1">
    <location>
        <begin position="229"/>
        <end position="241"/>
    </location>
</feature>
<protein>
    <submittedName>
        <fullName evidence="3">Uncharacterized protein</fullName>
    </submittedName>
</protein>
<feature type="region of interest" description="Disordered" evidence="1">
    <location>
        <begin position="208"/>
        <end position="241"/>
    </location>
</feature>
<gene>
    <name evidence="3" type="ORF">OSIN01602_LOCUS2973</name>
</gene>
<keyword evidence="2" id="KW-0812">Transmembrane</keyword>
<evidence type="ECO:0000256" key="2">
    <source>
        <dbReference type="SAM" id="Phobius"/>
    </source>
</evidence>
<keyword evidence="2" id="KW-0472">Membrane</keyword>